<reference evidence="5 6" key="1">
    <citation type="submission" date="2014-08" db="EMBL/GenBank/DDBJ databases">
        <title>Clostridium innocuum, an unnegligible vancomycin-resistant pathogen causing extra-intestinal infections.</title>
        <authorList>
            <person name="Feng Y."/>
            <person name="Chiu C.-H."/>
        </authorList>
    </citation>
    <scope>NUCLEOTIDE SEQUENCE [LARGE SCALE GENOMIC DNA]</scope>
    <source>
        <strain evidence="5 6">AN88</strain>
    </source>
</reference>
<evidence type="ECO:0000259" key="3">
    <source>
        <dbReference type="PROSITE" id="PS50883"/>
    </source>
</evidence>
<dbReference type="NCBIfam" id="TIGR00254">
    <property type="entry name" value="GGDEF"/>
    <property type="match status" value="1"/>
</dbReference>
<dbReference type="PANTHER" id="PTHR33121">
    <property type="entry name" value="CYCLIC DI-GMP PHOSPHODIESTERASE PDEF"/>
    <property type="match status" value="1"/>
</dbReference>
<dbReference type="SUPFAM" id="SSF141868">
    <property type="entry name" value="EAL domain-like"/>
    <property type="match status" value="1"/>
</dbReference>
<dbReference type="CDD" id="cd00130">
    <property type="entry name" value="PAS"/>
    <property type="match status" value="3"/>
</dbReference>
<feature type="domain" description="GGDEF" evidence="4">
    <location>
        <begin position="273"/>
        <end position="401"/>
    </location>
</feature>
<dbReference type="InterPro" id="IPR035919">
    <property type="entry name" value="EAL_sf"/>
</dbReference>
<dbReference type="InterPro" id="IPR000160">
    <property type="entry name" value="GGDEF_dom"/>
</dbReference>
<dbReference type="Pfam" id="PF00990">
    <property type="entry name" value="GGDEF"/>
    <property type="match status" value="1"/>
</dbReference>
<dbReference type="AlphaFoldDB" id="A0A099I7B5"/>
<dbReference type="InterPro" id="IPR001610">
    <property type="entry name" value="PAC"/>
</dbReference>
<evidence type="ECO:0000259" key="2">
    <source>
        <dbReference type="PROSITE" id="PS50113"/>
    </source>
</evidence>
<evidence type="ECO:0000313" key="6">
    <source>
        <dbReference type="Proteomes" id="UP000030008"/>
    </source>
</evidence>
<dbReference type="Gene3D" id="3.20.20.450">
    <property type="entry name" value="EAL domain"/>
    <property type="match status" value="1"/>
</dbReference>
<dbReference type="PROSITE" id="PS50113">
    <property type="entry name" value="PAC"/>
    <property type="match status" value="2"/>
</dbReference>
<dbReference type="SUPFAM" id="SSF55073">
    <property type="entry name" value="Nucleotide cyclase"/>
    <property type="match status" value="1"/>
</dbReference>
<proteinExistence type="predicted"/>
<dbReference type="PANTHER" id="PTHR33121:SF70">
    <property type="entry name" value="SIGNALING PROTEIN YKOW"/>
    <property type="match status" value="1"/>
</dbReference>
<dbReference type="InterPro" id="IPR043128">
    <property type="entry name" value="Rev_trsase/Diguanyl_cyclase"/>
</dbReference>
<feature type="domain" description="PAC" evidence="2">
    <location>
        <begin position="893"/>
        <end position="944"/>
    </location>
</feature>
<dbReference type="Proteomes" id="UP000030008">
    <property type="component" value="Unassembled WGS sequence"/>
</dbReference>
<dbReference type="PROSITE" id="PS50883">
    <property type="entry name" value="EAL"/>
    <property type="match status" value="1"/>
</dbReference>
<dbReference type="InterPro" id="IPR050706">
    <property type="entry name" value="Cyclic-di-GMP_PDE-like"/>
</dbReference>
<accession>A0A099I7B5</accession>
<dbReference type="Gene3D" id="3.30.450.20">
    <property type="entry name" value="PAS domain"/>
    <property type="match status" value="3"/>
</dbReference>
<evidence type="ECO:0000313" key="5">
    <source>
        <dbReference type="EMBL" id="KGJ53157.1"/>
    </source>
</evidence>
<dbReference type="EMBL" id="JQIF01000044">
    <property type="protein sequence ID" value="KGJ53157.1"/>
    <property type="molecule type" value="Genomic_DNA"/>
</dbReference>
<dbReference type="InterPro" id="IPR001633">
    <property type="entry name" value="EAL_dom"/>
</dbReference>
<protein>
    <submittedName>
        <fullName evidence="5">Diguanylate cyclase</fullName>
    </submittedName>
</protein>
<dbReference type="CDD" id="cd01949">
    <property type="entry name" value="GGDEF"/>
    <property type="match status" value="1"/>
</dbReference>
<dbReference type="PROSITE" id="PS50887">
    <property type="entry name" value="GGDEF"/>
    <property type="match status" value="1"/>
</dbReference>
<dbReference type="SMART" id="SM00086">
    <property type="entry name" value="PAC"/>
    <property type="match status" value="3"/>
</dbReference>
<dbReference type="Gene3D" id="3.30.70.270">
    <property type="match status" value="1"/>
</dbReference>
<organism evidence="5 6">
    <name type="scientific">Clostridium innocuum</name>
    <dbReference type="NCBI Taxonomy" id="1522"/>
    <lineage>
        <taxon>Bacteria</taxon>
        <taxon>Bacillati</taxon>
        <taxon>Bacillota</taxon>
        <taxon>Clostridia</taxon>
        <taxon>Eubacteriales</taxon>
        <taxon>Clostridiaceae</taxon>
        <taxon>Clostridium</taxon>
    </lineage>
</organism>
<feature type="domain" description="EAL" evidence="3">
    <location>
        <begin position="410"/>
        <end position="665"/>
    </location>
</feature>
<feature type="domain" description="PAC" evidence="2">
    <location>
        <begin position="1049"/>
        <end position="1100"/>
    </location>
</feature>
<gene>
    <name evidence="5" type="ORF">CIAN88_10450</name>
</gene>
<dbReference type="RefSeq" id="WP_044905354.1">
    <property type="nucleotide sequence ID" value="NZ_JQIF01000044.1"/>
</dbReference>
<dbReference type="SMART" id="SM00052">
    <property type="entry name" value="EAL"/>
    <property type="match status" value="1"/>
</dbReference>
<dbReference type="InterPro" id="IPR000700">
    <property type="entry name" value="PAS-assoc_C"/>
</dbReference>
<dbReference type="SMART" id="SM00267">
    <property type="entry name" value="GGDEF"/>
    <property type="match status" value="1"/>
</dbReference>
<dbReference type="InterPro" id="IPR000014">
    <property type="entry name" value="PAS"/>
</dbReference>
<sequence length="1102" mass="128037">MDKKLNNEEIEKGVFVINQHYEIVYMDETAKQTFPGCEQHAFCYQMLQESKTPCFDCPLKKTGHQKIENRLLYNQKLEIWMEYVAIRVEWPKEGLCTLISMHAAAPGKAGSVIHAQTDGLLYAIVELHMQRDSFTMLYENLRQQPRLSQNGSLRKLLQKLCTRYVYKEDRADFEDFWNLDTLEKRIAVYSHVSGSFRILLHGAYRWMKFQITASSNEELTDTCLCLIDTMSEELLKPAAGQDYKPHYDELTRLYGKTTFERLAQERLMQDVHQEYGLVDIDIEHFKLFNDWYGIQEGDHLLMYISYQIRKKVQELNGIATRIGGDEFVMLLPQAACDVKKLEPEIIGWIQNYDASIKFLPTVGIYMIQDKTLPIAQMCDRAAIAAASRKGNYASRVAVYQDSMKKLIENRQEVLFGVKNGLDNREFVVYYQPQVSARTNRILAAEALVRWQHPQRGLLPPGEFIPILETSGFIYKLDSYVWEEVCRFLQDRLMKKLPVVPVSVNVSRVDMLQFRLCEVFTALIKKYEIPSRLLEIEITESAYAENFDQLIATVNELRACGFTVLMDDFGSGYSSLNMLSNIELDILKIDMKFLDTSNHQNTRNSSILESITSMGRWLGLRMIAEGVETHEQVDRLLNLDCEYMQGYYFYKPMSREHFCELLADAGRIDVRGMQAKRLPSIDLEDLFHKDITSEAMLSNILGGIALYEIEDDTHLQILMVNDRYYRITGCNAVDLQERSRLITRQIHPEDMPLVWDIFHKAQEAGSMGASGTFRRYRLNGELMWMHLQAFFLHKQGNRKLFYCSVSDVSTTMSLQKELLAILQTMPGDIFEYQVYPDEQLSCRVISAGLSLLHGYTTQELQDILENGMLEYIDDRDHDEVMRIWSNPKQWKTDCSVEFRLFTKTGETVWVEQHIRYICEEEGVRIYNSLLTDITKIKKQEDELLESQRLLHHLLGIADQRDSPRQLTKRNKEHAAKLYAESFPGGMIGGFCEKGFPLYFANEEMIHFLGYDSYQDLYQGINGMVENTIYQEDRAQVELDLGTTFREGMEYTTRYRMVQKDGSLIWVQDRGRVICEEQGRLAIISTCMNIDEIVKARQLLEKVR</sequence>
<evidence type="ECO:0000259" key="1">
    <source>
        <dbReference type="PROSITE" id="PS50112"/>
    </source>
</evidence>
<dbReference type="InterPro" id="IPR029787">
    <property type="entry name" value="Nucleotide_cyclase"/>
</dbReference>
<dbReference type="GO" id="GO:0071111">
    <property type="term" value="F:cyclic-guanylate-specific phosphodiesterase activity"/>
    <property type="evidence" value="ECO:0007669"/>
    <property type="project" value="InterPro"/>
</dbReference>
<dbReference type="Pfam" id="PF00563">
    <property type="entry name" value="EAL"/>
    <property type="match status" value="1"/>
</dbReference>
<dbReference type="InterPro" id="IPR013655">
    <property type="entry name" value="PAS_fold_3"/>
</dbReference>
<evidence type="ECO:0000259" key="4">
    <source>
        <dbReference type="PROSITE" id="PS50887"/>
    </source>
</evidence>
<comment type="caution">
    <text evidence="5">The sequence shown here is derived from an EMBL/GenBank/DDBJ whole genome shotgun (WGS) entry which is preliminary data.</text>
</comment>
<dbReference type="SUPFAM" id="SSF55785">
    <property type="entry name" value="PYP-like sensor domain (PAS domain)"/>
    <property type="match status" value="3"/>
</dbReference>
<name>A0A099I7B5_CLOIN</name>
<dbReference type="PROSITE" id="PS50112">
    <property type="entry name" value="PAS"/>
    <property type="match status" value="1"/>
</dbReference>
<feature type="domain" description="PAS" evidence="1">
    <location>
        <begin position="692"/>
        <end position="764"/>
    </location>
</feature>
<dbReference type="CDD" id="cd01948">
    <property type="entry name" value="EAL"/>
    <property type="match status" value="1"/>
</dbReference>
<dbReference type="NCBIfam" id="TIGR00229">
    <property type="entry name" value="sensory_box"/>
    <property type="match status" value="3"/>
</dbReference>
<dbReference type="Pfam" id="PF08447">
    <property type="entry name" value="PAS_3"/>
    <property type="match status" value="3"/>
</dbReference>
<dbReference type="InterPro" id="IPR035965">
    <property type="entry name" value="PAS-like_dom_sf"/>
</dbReference>